<keyword evidence="4" id="KW-0788">Thiol protease</keyword>
<protein>
    <recommendedName>
        <fullName evidence="7">Ubiquitin-like protease family profile domain-containing protein</fullName>
    </recommendedName>
</protein>
<keyword evidence="5" id="KW-0175">Coiled coil</keyword>
<comment type="caution">
    <text evidence="8">The sequence shown here is derived from an EMBL/GenBank/DDBJ whole genome shotgun (WGS) entry which is preliminary data.</text>
</comment>
<dbReference type="PROSITE" id="PS50600">
    <property type="entry name" value="ULP_PROTEASE"/>
    <property type="match status" value="1"/>
</dbReference>
<dbReference type="GO" id="GO:0006508">
    <property type="term" value="P:proteolysis"/>
    <property type="evidence" value="ECO:0007669"/>
    <property type="project" value="UniProtKB-KW"/>
</dbReference>
<dbReference type="Proteomes" id="UP001285441">
    <property type="component" value="Unassembled WGS sequence"/>
</dbReference>
<dbReference type="InterPro" id="IPR003653">
    <property type="entry name" value="Peptidase_C48_C"/>
</dbReference>
<organism evidence="8 9">
    <name type="scientific">Podospora didyma</name>
    <dbReference type="NCBI Taxonomy" id="330526"/>
    <lineage>
        <taxon>Eukaryota</taxon>
        <taxon>Fungi</taxon>
        <taxon>Dikarya</taxon>
        <taxon>Ascomycota</taxon>
        <taxon>Pezizomycotina</taxon>
        <taxon>Sordariomycetes</taxon>
        <taxon>Sordariomycetidae</taxon>
        <taxon>Sordariales</taxon>
        <taxon>Podosporaceae</taxon>
        <taxon>Podospora</taxon>
    </lineage>
</organism>
<dbReference type="PANTHER" id="PTHR12606">
    <property type="entry name" value="SENTRIN/SUMO-SPECIFIC PROTEASE"/>
    <property type="match status" value="1"/>
</dbReference>
<gene>
    <name evidence="8" type="ORF">B0H63DRAFT_508841</name>
</gene>
<reference evidence="8" key="2">
    <citation type="submission" date="2023-06" db="EMBL/GenBank/DDBJ databases">
        <authorList>
            <consortium name="Lawrence Berkeley National Laboratory"/>
            <person name="Haridas S."/>
            <person name="Hensen N."/>
            <person name="Bonometti L."/>
            <person name="Westerberg I."/>
            <person name="Brannstrom I.O."/>
            <person name="Guillou S."/>
            <person name="Cros-Aarteil S."/>
            <person name="Calhoun S."/>
            <person name="Kuo A."/>
            <person name="Mondo S."/>
            <person name="Pangilinan J."/>
            <person name="Riley R."/>
            <person name="LaButti K."/>
            <person name="Andreopoulos B."/>
            <person name="Lipzen A."/>
            <person name="Chen C."/>
            <person name="Yanf M."/>
            <person name="Daum C."/>
            <person name="Ng V."/>
            <person name="Clum A."/>
            <person name="Steindorff A."/>
            <person name="Ohm R."/>
            <person name="Martin F."/>
            <person name="Silar P."/>
            <person name="Natvig D."/>
            <person name="Lalanne C."/>
            <person name="Gautier V."/>
            <person name="Ament-velasquez S.L."/>
            <person name="Kruys A."/>
            <person name="Hutchinson M.I."/>
            <person name="Powell A.J."/>
            <person name="Barry K."/>
            <person name="Miller A.N."/>
            <person name="Grigoriev I.V."/>
            <person name="Debuchy R."/>
            <person name="Gladieux P."/>
            <person name="Thoren M.H."/>
            <person name="Johannesson H."/>
        </authorList>
    </citation>
    <scope>NUCLEOTIDE SEQUENCE</scope>
    <source>
        <strain evidence="8">CBS 232.78</strain>
    </source>
</reference>
<accession>A0AAE0NSW8</accession>
<dbReference type="GO" id="GO:0016929">
    <property type="term" value="F:deSUMOylase activity"/>
    <property type="evidence" value="ECO:0007669"/>
    <property type="project" value="TreeGrafter"/>
</dbReference>
<keyword evidence="2" id="KW-0645">Protease</keyword>
<evidence type="ECO:0000256" key="1">
    <source>
        <dbReference type="ARBA" id="ARBA00005234"/>
    </source>
</evidence>
<dbReference type="InterPro" id="IPR038765">
    <property type="entry name" value="Papain-like_cys_pep_sf"/>
</dbReference>
<comment type="similarity">
    <text evidence="1">Belongs to the peptidase C48 family.</text>
</comment>
<proteinExistence type="inferred from homology"/>
<evidence type="ECO:0000256" key="3">
    <source>
        <dbReference type="ARBA" id="ARBA00022801"/>
    </source>
</evidence>
<evidence type="ECO:0000256" key="4">
    <source>
        <dbReference type="ARBA" id="ARBA00022807"/>
    </source>
</evidence>
<feature type="compositionally biased region" description="Low complexity" evidence="6">
    <location>
        <begin position="17"/>
        <end position="30"/>
    </location>
</feature>
<name>A0AAE0NSW8_9PEZI</name>
<sequence>MSVPTSASAPGALARQTTTTTTAPDAAPAASRSRGGVSHPLPSPYTGAGDETRLFRQRKFEEGDNFANELFVTLRNANYMSGCQCVQKLVIYSDKSLAKQGSGHLRFYWADAAHKELGVIERKLDPRWVCFGCGATGSKQPGFEWLFDSKKRKAVVAEPELLAVNQDTEIQRLIQPALEEPQHPPAPYMQTGFWANVTGRVATMATSVVDFLGRIRRAPHHFFETIDIRRWSSTNKTNLSVKRLKRQSCIPVDEPELEAYLYDLPYAVWTDDPAKNVGKDCIKALTTALSSQIDIIRQGGLVKGARSLDTLISEFPTNTPLYRDVRQLSIAIHHRIIDESGPITASMPNYQVMLQFNEACTKFREDAEKAITFMNDIYMSKDTIFKNVLEKHPSPPLSRLQLESVDFTSLVAFRVAKFFAFLIKHHTLFDLPDEIILALTKVLVDANAVHKFELVPSWIECPGLHRQKAMPGAFPIPIFDEIAVDELAVGTAPVAEPTWQLKHGVHRTPERKSHRVPREILKPRGILKPSKQWSAPESPSYFATPPKKRTLDFLSPVAKYFPPAQTPVTVMTSSREEIFKKKQKLKEGSTDWQETITNHRLIPRDSRQAPEEVEIAERQFGLRYHELKYGDFVRDMKRQLDERIEEHEAIHGPIDMDSPEDIKIPAPREPSLFRRPISKSRSVELPPILDSSDESDSDGKPVSITLKKRKNPLPISSAKKDELRLRSQLQEELNAMAERDRREELERQRMQEVRRQEEQRRLEEEERQRELQRLEEARLAFERRRIQEARVLRRPNRPLITPLPADLDDDVSSTITGNYQRSYAKTCEGTELSRRDFEKLIPPTAWLNDNIVNGCIVDLGNRVNAASGGTENDPKCFAFSSFFWTRLQSHGPQGLDRLTRRAKIYKTNFLSMDTIMMPICEGNHWTLAMIRPSARTVAHMDSMRSGAGTTRVKSLLLGWVKHVLAENFVEQDWETVDYAAPRQDNGYDCGVFTITNAICLALGLDPRHTYTARQCTLQRRRLAAVLMNGGFTNQFSLEGL</sequence>
<dbReference type="AlphaFoldDB" id="A0AAE0NSW8"/>
<evidence type="ECO:0000256" key="2">
    <source>
        <dbReference type="ARBA" id="ARBA00022670"/>
    </source>
</evidence>
<evidence type="ECO:0000256" key="6">
    <source>
        <dbReference type="SAM" id="MobiDB-lite"/>
    </source>
</evidence>
<feature type="region of interest" description="Disordered" evidence="6">
    <location>
        <begin position="647"/>
        <end position="719"/>
    </location>
</feature>
<reference evidence="8" key="1">
    <citation type="journal article" date="2023" name="Mol. Phylogenet. Evol.">
        <title>Genome-scale phylogeny and comparative genomics of the fungal order Sordariales.</title>
        <authorList>
            <person name="Hensen N."/>
            <person name="Bonometti L."/>
            <person name="Westerberg I."/>
            <person name="Brannstrom I.O."/>
            <person name="Guillou S."/>
            <person name="Cros-Aarteil S."/>
            <person name="Calhoun S."/>
            <person name="Haridas S."/>
            <person name="Kuo A."/>
            <person name="Mondo S."/>
            <person name="Pangilinan J."/>
            <person name="Riley R."/>
            <person name="LaButti K."/>
            <person name="Andreopoulos B."/>
            <person name="Lipzen A."/>
            <person name="Chen C."/>
            <person name="Yan M."/>
            <person name="Daum C."/>
            <person name="Ng V."/>
            <person name="Clum A."/>
            <person name="Steindorff A."/>
            <person name="Ohm R.A."/>
            <person name="Martin F."/>
            <person name="Silar P."/>
            <person name="Natvig D.O."/>
            <person name="Lalanne C."/>
            <person name="Gautier V."/>
            <person name="Ament-Velasquez S.L."/>
            <person name="Kruys A."/>
            <person name="Hutchinson M.I."/>
            <person name="Powell A.J."/>
            <person name="Barry K."/>
            <person name="Miller A.N."/>
            <person name="Grigoriev I.V."/>
            <person name="Debuchy R."/>
            <person name="Gladieux P."/>
            <person name="Hiltunen Thoren M."/>
            <person name="Johannesson H."/>
        </authorList>
    </citation>
    <scope>NUCLEOTIDE SEQUENCE</scope>
    <source>
        <strain evidence="8">CBS 232.78</strain>
    </source>
</reference>
<dbReference type="SUPFAM" id="SSF54001">
    <property type="entry name" value="Cysteine proteinases"/>
    <property type="match status" value="1"/>
</dbReference>
<dbReference type="GO" id="GO:0005634">
    <property type="term" value="C:nucleus"/>
    <property type="evidence" value="ECO:0007669"/>
    <property type="project" value="TreeGrafter"/>
</dbReference>
<feature type="coiled-coil region" evidence="5">
    <location>
        <begin position="719"/>
        <end position="784"/>
    </location>
</feature>
<dbReference type="GO" id="GO:0016926">
    <property type="term" value="P:protein desumoylation"/>
    <property type="evidence" value="ECO:0007669"/>
    <property type="project" value="TreeGrafter"/>
</dbReference>
<dbReference type="Gene3D" id="3.40.395.10">
    <property type="entry name" value="Adenoviral Proteinase, Chain A"/>
    <property type="match status" value="1"/>
</dbReference>
<evidence type="ECO:0000256" key="5">
    <source>
        <dbReference type="SAM" id="Coils"/>
    </source>
</evidence>
<dbReference type="Pfam" id="PF02902">
    <property type="entry name" value="Peptidase_C48"/>
    <property type="match status" value="1"/>
</dbReference>
<feature type="domain" description="Ubiquitin-like protease family profile" evidence="7">
    <location>
        <begin position="830"/>
        <end position="1000"/>
    </location>
</feature>
<evidence type="ECO:0000259" key="7">
    <source>
        <dbReference type="PROSITE" id="PS50600"/>
    </source>
</evidence>
<evidence type="ECO:0000313" key="8">
    <source>
        <dbReference type="EMBL" id="KAK3386924.1"/>
    </source>
</evidence>
<feature type="region of interest" description="Disordered" evidence="6">
    <location>
        <begin position="1"/>
        <end position="49"/>
    </location>
</feature>
<keyword evidence="3" id="KW-0378">Hydrolase</keyword>
<dbReference type="PANTHER" id="PTHR12606:SF141">
    <property type="entry name" value="GH15225P-RELATED"/>
    <property type="match status" value="1"/>
</dbReference>
<keyword evidence="9" id="KW-1185">Reference proteome</keyword>
<evidence type="ECO:0000313" key="9">
    <source>
        <dbReference type="Proteomes" id="UP001285441"/>
    </source>
</evidence>
<dbReference type="EMBL" id="JAULSW010000003">
    <property type="protein sequence ID" value="KAK3386924.1"/>
    <property type="molecule type" value="Genomic_DNA"/>
</dbReference>